<dbReference type="EMBL" id="MBQD01000006">
    <property type="protein sequence ID" value="OCL36779.1"/>
    <property type="molecule type" value="Genomic_DNA"/>
</dbReference>
<dbReference type="PANTHER" id="PTHR39420">
    <property type="match status" value="1"/>
</dbReference>
<reference evidence="2" key="1">
    <citation type="submission" date="2016-07" db="EMBL/GenBank/DDBJ databases">
        <authorList>
            <person name="Florea S."/>
            <person name="Webb J.S."/>
            <person name="Jaromczyk J."/>
            <person name="Schardl C.L."/>
        </authorList>
    </citation>
    <scope>NUCLEOTIDE SEQUENCE [LARGE SCALE GENOMIC DNA]</scope>
    <source>
        <strain evidence="2">IPBSL-7</strain>
    </source>
</reference>
<proteinExistence type="predicted"/>
<evidence type="ECO:0000313" key="2">
    <source>
        <dbReference type="Proteomes" id="UP000093501"/>
    </source>
</evidence>
<dbReference type="NCBIfam" id="TIGR03883">
    <property type="entry name" value="DUF2342_F420"/>
    <property type="match status" value="1"/>
</dbReference>
<keyword evidence="2" id="KW-1185">Reference proteome</keyword>
<protein>
    <recommendedName>
        <fullName evidence="3">Coenzyme F420 biosynthesis-associated protein</fullName>
    </recommendedName>
</protein>
<dbReference type="SUPFAM" id="SSF55486">
    <property type="entry name" value="Metalloproteases ('zincins'), catalytic domain"/>
    <property type="match status" value="1"/>
</dbReference>
<dbReference type="InterPro" id="IPR042271">
    <property type="entry name" value="Zinicin_2_N"/>
</dbReference>
<accession>A0A1C0AQY7</accession>
<dbReference type="Pfam" id="PF10103">
    <property type="entry name" value="Zincin_2"/>
    <property type="match status" value="1"/>
</dbReference>
<name>A0A1C0AQY7_9ACTN</name>
<dbReference type="AlphaFoldDB" id="A0A1C0AQY7"/>
<dbReference type="InterPro" id="IPR022454">
    <property type="entry name" value="CHP03883_F420-assoc"/>
</dbReference>
<evidence type="ECO:0008006" key="3">
    <source>
        <dbReference type="Google" id="ProtNLM"/>
    </source>
</evidence>
<dbReference type="RefSeq" id="WP_068750121.1">
    <property type="nucleotide sequence ID" value="NZ_LR214441.1"/>
</dbReference>
<dbReference type="NCBIfam" id="TIGR03624">
    <property type="entry name" value="putative hydrolase"/>
    <property type="match status" value="1"/>
</dbReference>
<evidence type="ECO:0000313" key="1">
    <source>
        <dbReference type="EMBL" id="OCL36779.1"/>
    </source>
</evidence>
<gene>
    <name evidence="1" type="ORF">BCR15_13265</name>
</gene>
<organism evidence="1 2">
    <name type="scientific">Tessaracoccus lapidicaptus</name>
    <dbReference type="NCBI Taxonomy" id="1427523"/>
    <lineage>
        <taxon>Bacteria</taxon>
        <taxon>Bacillati</taxon>
        <taxon>Actinomycetota</taxon>
        <taxon>Actinomycetes</taxon>
        <taxon>Propionibacteriales</taxon>
        <taxon>Propionibacteriaceae</taxon>
        <taxon>Tessaracoccus</taxon>
    </lineage>
</organism>
<sequence>MLMEHRPALDWSVARRVAAVTDGQPPAVARPEVVRLVADLRVTARRAGELAARHLRLDGGGAAEIRVVDRPGWARAARRMAESALDDLGLPERPGGAMTRLRAVGNGLAAGAALGLVSRRMLGQYDALTGDDALYLVAPTIVEHERSHGFVPADFRLWIALHEQTHALQFRLAPWLRGHLSDLMLRLAGDDAGLLEGLAGWRATRDAAALLASRPGREDLTRLTAAMTFLEGHADHVADTVGRRHVRTVATLRRAFRRPEGTLISRVSRTLDKGAQYRDGLAFCRAVRAARGAGALGAAFHDPAALPTAAEIADPRSWLNRVHG</sequence>
<dbReference type="Proteomes" id="UP000093501">
    <property type="component" value="Unassembled WGS sequence"/>
</dbReference>
<comment type="caution">
    <text evidence="1">The sequence shown here is derived from an EMBL/GenBank/DDBJ whole genome shotgun (WGS) entry which is preliminary data.</text>
</comment>
<dbReference type="Gene3D" id="1.20.150.30">
    <property type="entry name" value="Zincin-like metallopeptidase, N-terminal domain"/>
    <property type="match status" value="1"/>
</dbReference>
<dbReference type="InterPro" id="IPR018766">
    <property type="entry name" value="Zinicin_2"/>
</dbReference>
<dbReference type="PANTHER" id="PTHR39420:SF1">
    <property type="entry name" value="HYDROLASE"/>
    <property type="match status" value="1"/>
</dbReference>